<dbReference type="EMBL" id="FNWJ01000001">
    <property type="protein sequence ID" value="SEH12526.1"/>
    <property type="molecule type" value="Genomic_DNA"/>
</dbReference>
<dbReference type="AlphaFoldDB" id="A0A1H6FNR7"/>
<gene>
    <name evidence="1" type="ORF">SAMN02745716_1119</name>
</gene>
<dbReference type="RefSeq" id="WP_093116962.1">
    <property type="nucleotide sequence ID" value="NZ_FNWJ01000001.1"/>
</dbReference>
<name>A0A1H6FNR7_THEAL</name>
<reference evidence="2" key="1">
    <citation type="submission" date="2016-10" db="EMBL/GenBank/DDBJ databases">
        <authorList>
            <person name="Varghese N."/>
            <person name="Submissions S."/>
        </authorList>
    </citation>
    <scope>NUCLEOTIDE SEQUENCE [LARGE SCALE GENOMIC DNA]</scope>
    <source>
        <strain evidence="2">ATCC 35263</strain>
    </source>
</reference>
<evidence type="ECO:0000313" key="2">
    <source>
        <dbReference type="Proteomes" id="UP000222056"/>
    </source>
</evidence>
<dbReference type="Proteomes" id="UP000222056">
    <property type="component" value="Unassembled WGS sequence"/>
</dbReference>
<evidence type="ECO:0000313" key="1">
    <source>
        <dbReference type="EMBL" id="SEH12526.1"/>
    </source>
</evidence>
<proteinExistence type="predicted"/>
<accession>A0A1H6FNR7</accession>
<dbReference type="STRING" id="29539.SAMN02745716_1119"/>
<keyword evidence="2" id="KW-1185">Reference proteome</keyword>
<dbReference type="OrthoDB" id="159886at2"/>
<organism evidence="1 2">
    <name type="scientific">Thermoleophilum album</name>
    <dbReference type="NCBI Taxonomy" id="29539"/>
    <lineage>
        <taxon>Bacteria</taxon>
        <taxon>Bacillati</taxon>
        <taxon>Actinomycetota</taxon>
        <taxon>Thermoleophilia</taxon>
        <taxon>Thermoleophilales</taxon>
        <taxon>Thermoleophilaceae</taxon>
        <taxon>Thermoleophilum</taxon>
    </lineage>
</organism>
<dbReference type="InterPro" id="IPR054383">
    <property type="entry name" value="PspAB-like"/>
</dbReference>
<protein>
    <submittedName>
        <fullName evidence="1">Uncharacterized protein</fullName>
    </submittedName>
</protein>
<sequence length="193" mass="21565">MGLRDILFGGGRRLRVPVKRGKGLSAVVGAALALESEAAARPAGVAALVFQPLPTADFESIVAEAEELLKATGQEFGTRVDSSADSFGYRWLVLQDEDFEDLVVALEQTAEQLDGAGYGDRLLCALFAFEEQARRIYLIYNFKRGRFYPFVPATDGERARDTERELRLKAQLEQELPLEPDLSRWFPLWEIPL</sequence>
<dbReference type="Pfam" id="PF22742">
    <property type="entry name" value="PspAB"/>
    <property type="match status" value="1"/>
</dbReference>